<name>A0ABR7XU89_9SPHI</name>
<sequence>MYTFSQRFSDYIKRPQTRKDMPIYLLDVVDILDAQSTQAKDIDLILGKHDIQGFDRIKVETIDLLLAYANYILEDSVITDEEAYDFAALKMTFRIKEGDFLQLRSFEVREILRKEFIRIYSDNFVDKKEDLEKVNLQALFDLSYDQFEEIKKDEVINALLNGANPTDLSITKLPKGFKVV</sequence>
<organism evidence="1 2">
    <name type="scientific">Sphingobacterium chuzhouense</name>
    <dbReference type="NCBI Taxonomy" id="1742264"/>
    <lineage>
        <taxon>Bacteria</taxon>
        <taxon>Pseudomonadati</taxon>
        <taxon>Bacteroidota</taxon>
        <taxon>Sphingobacteriia</taxon>
        <taxon>Sphingobacteriales</taxon>
        <taxon>Sphingobacteriaceae</taxon>
        <taxon>Sphingobacterium</taxon>
    </lineage>
</organism>
<reference evidence="1 2" key="1">
    <citation type="submission" date="2020-08" db="EMBL/GenBank/DDBJ databases">
        <title>Sphingobacterium sp. DN00404 isolated from aquaculture water.</title>
        <authorList>
            <person name="Zhang M."/>
        </authorList>
    </citation>
    <scope>NUCLEOTIDE SEQUENCE [LARGE SCALE GENOMIC DNA]</scope>
    <source>
        <strain evidence="1 2">KCTC 42746</strain>
    </source>
</reference>
<dbReference type="Proteomes" id="UP000651112">
    <property type="component" value="Unassembled WGS sequence"/>
</dbReference>
<dbReference type="EMBL" id="JACNYL010000003">
    <property type="protein sequence ID" value="MBD1422617.1"/>
    <property type="molecule type" value="Genomic_DNA"/>
</dbReference>
<gene>
    <name evidence="1" type="ORF">H8B21_13655</name>
</gene>
<protein>
    <submittedName>
        <fullName evidence="1">Uncharacterized protein</fullName>
    </submittedName>
</protein>
<accession>A0ABR7XU89</accession>
<keyword evidence="2" id="KW-1185">Reference proteome</keyword>
<proteinExistence type="predicted"/>
<evidence type="ECO:0000313" key="1">
    <source>
        <dbReference type="EMBL" id="MBD1422617.1"/>
    </source>
</evidence>
<comment type="caution">
    <text evidence="1">The sequence shown here is derived from an EMBL/GenBank/DDBJ whole genome shotgun (WGS) entry which is preliminary data.</text>
</comment>
<evidence type="ECO:0000313" key="2">
    <source>
        <dbReference type="Proteomes" id="UP000651112"/>
    </source>
</evidence>
<dbReference type="RefSeq" id="WP_223815029.1">
    <property type="nucleotide sequence ID" value="NZ_JACNYL010000003.1"/>
</dbReference>